<feature type="compositionally biased region" description="Low complexity" evidence="1">
    <location>
        <begin position="118"/>
        <end position="157"/>
    </location>
</feature>
<feature type="chain" id="PRO_5012553466" evidence="2">
    <location>
        <begin position="21"/>
        <end position="181"/>
    </location>
</feature>
<dbReference type="InParanoid" id="A0A1Y1YK28"/>
<sequence length="181" mass="19667">MKISPLYFALALCVLEGTYARAIDASPSYFHIITTSRSKRDVSNRYRDTPIKADLRGSYSRGRNPPQQYRAADGSADQYGRRGNQQNNQVYDVRDMSGNGEEGYNEDGHHSRDDDYTRAPSATSTPDTTAVTADPTTTSSVSTTEGTSTATSTATPTQTPCNRLIDVNANILGSVVDLCLL</sequence>
<feature type="signal peptide" evidence="2">
    <location>
        <begin position="1"/>
        <end position="20"/>
    </location>
</feature>
<evidence type="ECO:0000256" key="2">
    <source>
        <dbReference type="SAM" id="SignalP"/>
    </source>
</evidence>
<evidence type="ECO:0000313" key="4">
    <source>
        <dbReference type="Proteomes" id="UP000193498"/>
    </source>
</evidence>
<name>A0A1Y1YK28_9FUNG</name>
<reference evidence="3 4" key="1">
    <citation type="submission" date="2016-07" db="EMBL/GenBank/DDBJ databases">
        <title>Pervasive Adenine N6-methylation of Active Genes in Fungi.</title>
        <authorList>
            <consortium name="DOE Joint Genome Institute"/>
            <person name="Mondo S.J."/>
            <person name="Dannebaum R.O."/>
            <person name="Kuo R.C."/>
            <person name="Labutti K."/>
            <person name="Haridas S."/>
            <person name="Kuo A."/>
            <person name="Salamov A."/>
            <person name="Ahrendt S.R."/>
            <person name="Lipzen A."/>
            <person name="Sullivan W."/>
            <person name="Andreopoulos W.B."/>
            <person name="Clum A."/>
            <person name="Lindquist E."/>
            <person name="Daum C."/>
            <person name="Ramamoorthy G.K."/>
            <person name="Gryganskyi A."/>
            <person name="Culley D."/>
            <person name="Magnuson J.K."/>
            <person name="James T.Y."/>
            <person name="O'Malley M.A."/>
            <person name="Stajich J.E."/>
            <person name="Spatafora J.W."/>
            <person name="Visel A."/>
            <person name="Grigoriev I.V."/>
        </authorList>
    </citation>
    <scope>NUCLEOTIDE SEQUENCE [LARGE SCALE GENOMIC DNA]</scope>
    <source>
        <strain evidence="3 4">CBS 931.73</strain>
    </source>
</reference>
<feature type="region of interest" description="Disordered" evidence="1">
    <location>
        <begin position="37"/>
        <end position="157"/>
    </location>
</feature>
<protein>
    <submittedName>
        <fullName evidence="3">Uncharacterized protein</fullName>
    </submittedName>
</protein>
<keyword evidence="4" id="KW-1185">Reference proteome</keyword>
<dbReference type="AlphaFoldDB" id="A0A1Y1YK28"/>
<accession>A0A1Y1YK28</accession>
<feature type="compositionally biased region" description="Basic and acidic residues" evidence="1">
    <location>
        <begin position="106"/>
        <end position="117"/>
    </location>
</feature>
<comment type="caution">
    <text evidence="3">The sequence shown here is derived from an EMBL/GenBank/DDBJ whole genome shotgun (WGS) entry which is preliminary data.</text>
</comment>
<gene>
    <name evidence="3" type="ORF">K493DRAFT_299973</name>
</gene>
<dbReference type="EMBL" id="MCFE01000115">
    <property type="protein sequence ID" value="ORX98332.1"/>
    <property type="molecule type" value="Genomic_DNA"/>
</dbReference>
<feature type="compositionally biased region" description="Basic and acidic residues" evidence="1">
    <location>
        <begin position="38"/>
        <end position="55"/>
    </location>
</feature>
<evidence type="ECO:0000313" key="3">
    <source>
        <dbReference type="EMBL" id="ORX98332.1"/>
    </source>
</evidence>
<organism evidence="3 4">
    <name type="scientific">Basidiobolus meristosporus CBS 931.73</name>
    <dbReference type="NCBI Taxonomy" id="1314790"/>
    <lineage>
        <taxon>Eukaryota</taxon>
        <taxon>Fungi</taxon>
        <taxon>Fungi incertae sedis</taxon>
        <taxon>Zoopagomycota</taxon>
        <taxon>Entomophthoromycotina</taxon>
        <taxon>Basidiobolomycetes</taxon>
        <taxon>Basidiobolales</taxon>
        <taxon>Basidiobolaceae</taxon>
        <taxon>Basidiobolus</taxon>
    </lineage>
</organism>
<dbReference type="Proteomes" id="UP000193498">
    <property type="component" value="Unassembled WGS sequence"/>
</dbReference>
<evidence type="ECO:0000256" key="1">
    <source>
        <dbReference type="SAM" id="MobiDB-lite"/>
    </source>
</evidence>
<keyword evidence="2" id="KW-0732">Signal</keyword>
<proteinExistence type="predicted"/>